<sequence length="321" mass="35257">MDSEDPVVVSTAGHVGDAFADTIELCRDAIARDDAIGHLTHYSLGMHNFSVDRPDAAHQWRHDDLVTLGRRLSFQFTVLDRTVHEARTGSLIRLVAQTAEGAVICVTAQPGDQLVGIVRAPMDAEVLPRTPRVRQADALLSMLAVELRAQTRLSSQNPGGFETLQDFVPIIGEVTDPKVTVRRPGAPGADRVAELAAEALRHKYLHFVTYFVDGEVAVTADSLGEPELSSFFTQIHVDLRRRFYVALARQLPESVTRLNRLLSPIPGGRLLRLVLDVEQGAIYYYRLGAGRYLVSITLDQSSVIHGDEGTADLATQVLRYG</sequence>
<evidence type="ECO:0000313" key="1">
    <source>
        <dbReference type="EMBL" id="SFQ95903.1"/>
    </source>
</evidence>
<organism evidence="1 2">
    <name type="scientific">Lentzea waywayandensis</name>
    <dbReference type="NCBI Taxonomy" id="84724"/>
    <lineage>
        <taxon>Bacteria</taxon>
        <taxon>Bacillati</taxon>
        <taxon>Actinomycetota</taxon>
        <taxon>Actinomycetes</taxon>
        <taxon>Pseudonocardiales</taxon>
        <taxon>Pseudonocardiaceae</taxon>
        <taxon>Lentzea</taxon>
    </lineage>
</organism>
<proteinExistence type="predicted"/>
<dbReference type="Proteomes" id="UP000198583">
    <property type="component" value="Unassembled WGS sequence"/>
</dbReference>
<dbReference type="OrthoDB" id="3354731at2"/>
<accession>A0A1I6CS43</accession>
<evidence type="ECO:0000313" key="2">
    <source>
        <dbReference type="Proteomes" id="UP000198583"/>
    </source>
</evidence>
<gene>
    <name evidence="1" type="ORF">SAMN04488564_101169</name>
</gene>
<keyword evidence="2" id="KW-1185">Reference proteome</keyword>
<dbReference type="STRING" id="84724.SAMN04488564_101169"/>
<protein>
    <submittedName>
        <fullName evidence="1">Uncharacterized protein</fullName>
    </submittedName>
</protein>
<dbReference type="EMBL" id="FOYL01000001">
    <property type="protein sequence ID" value="SFQ95903.1"/>
    <property type="molecule type" value="Genomic_DNA"/>
</dbReference>
<dbReference type="AlphaFoldDB" id="A0A1I6CS43"/>
<name>A0A1I6CS43_9PSEU</name>
<dbReference type="RefSeq" id="WP_093587799.1">
    <property type="nucleotide sequence ID" value="NZ_FOYL01000001.1"/>
</dbReference>
<reference evidence="2" key="1">
    <citation type="submission" date="2016-10" db="EMBL/GenBank/DDBJ databases">
        <authorList>
            <person name="Varghese N."/>
            <person name="Submissions S."/>
        </authorList>
    </citation>
    <scope>NUCLEOTIDE SEQUENCE [LARGE SCALE GENOMIC DNA]</scope>
    <source>
        <strain evidence="2">DSM 44232</strain>
    </source>
</reference>